<dbReference type="InterPro" id="IPR013083">
    <property type="entry name" value="Znf_RING/FYVE/PHD"/>
</dbReference>
<dbReference type="GO" id="GO:0005634">
    <property type="term" value="C:nucleus"/>
    <property type="evidence" value="ECO:0007669"/>
    <property type="project" value="UniProtKB-SubCell"/>
</dbReference>
<name>A0A9R0SVR5_TRITD</name>
<keyword evidence="5" id="KW-1185">Reference proteome</keyword>
<feature type="domain" description="ELYS-like" evidence="3">
    <location>
        <begin position="313"/>
        <end position="576"/>
    </location>
</feature>
<dbReference type="GO" id="GO:0004842">
    <property type="term" value="F:ubiquitin-protein transferase activity"/>
    <property type="evidence" value="ECO:0007669"/>
    <property type="project" value="InterPro"/>
</dbReference>
<evidence type="ECO:0000256" key="1">
    <source>
        <dbReference type="ARBA" id="ARBA00004123"/>
    </source>
</evidence>
<evidence type="ECO:0000313" key="5">
    <source>
        <dbReference type="Proteomes" id="UP000324705"/>
    </source>
</evidence>
<organism evidence="4 5">
    <name type="scientific">Triticum turgidum subsp. durum</name>
    <name type="common">Durum wheat</name>
    <name type="synonym">Triticum durum</name>
    <dbReference type="NCBI Taxonomy" id="4567"/>
    <lineage>
        <taxon>Eukaryota</taxon>
        <taxon>Viridiplantae</taxon>
        <taxon>Streptophyta</taxon>
        <taxon>Embryophyta</taxon>
        <taxon>Tracheophyta</taxon>
        <taxon>Spermatophyta</taxon>
        <taxon>Magnoliopsida</taxon>
        <taxon>Liliopsida</taxon>
        <taxon>Poales</taxon>
        <taxon>Poaceae</taxon>
        <taxon>BOP clade</taxon>
        <taxon>Pooideae</taxon>
        <taxon>Triticodae</taxon>
        <taxon>Triticeae</taxon>
        <taxon>Triticinae</taxon>
        <taxon>Triticum</taxon>
    </lineage>
</organism>
<dbReference type="PANTHER" id="PTHR47358:SF2">
    <property type="entry name" value="E3 UBIQUITIN-PROTEIN LIGASE HOS1"/>
    <property type="match status" value="1"/>
</dbReference>
<dbReference type="Gene3D" id="3.30.40.10">
    <property type="entry name" value="Zinc/RING finger domain, C3HC4 (zinc finger)"/>
    <property type="match status" value="1"/>
</dbReference>
<dbReference type="GO" id="GO:0016567">
    <property type="term" value="P:protein ubiquitination"/>
    <property type="evidence" value="ECO:0007669"/>
    <property type="project" value="InterPro"/>
</dbReference>
<dbReference type="EMBL" id="LT934118">
    <property type="protein sequence ID" value="VAI02243.1"/>
    <property type="molecule type" value="Genomic_DNA"/>
</dbReference>
<evidence type="ECO:0000313" key="4">
    <source>
        <dbReference type="EMBL" id="VAI02243.1"/>
    </source>
</evidence>
<accession>A0A9R0SVR5</accession>
<comment type="subcellular location">
    <subcellularLocation>
        <location evidence="1">Nucleus</location>
    </subcellularLocation>
</comment>
<dbReference type="Proteomes" id="UP000324705">
    <property type="component" value="Chromosome 4B"/>
</dbReference>
<dbReference type="Gramene" id="TRITD4Bv1G022710.8">
    <property type="protein sequence ID" value="TRITD4Bv1G022710.8"/>
    <property type="gene ID" value="TRITD4Bv1G022710"/>
</dbReference>
<sequence length="620" mass="70318">MEALPSSPRHPPKYGSAAVQNALEQLASIDLIELSKEARIEHCRATRDLSSCGRYVQHVLNSCGHASLCAECSQRCDVCPICRSPIPDNGKRVRLRLYHKCLEVGLISKQHDERFQEKEGHGDPVNMDVQRLHSLFDVALQNNLVSLICHYITDVCLDENAVSSDPLLAFLLDEVVIKDWCKRAVKALISEIGMIYKSGLETMKSKLSQMQKFAVQLSGISTVVEAMIASFREAAHVSDLHHLIENTMKAKQHLEAMIWCTRHEFLEKICSRHASFATWSADVIERKKSAEKRQWPEFSGKSSGHNEVNQGILFIEQALQNLGGQQSYRDNQEGVEITYLQNEQSASEFSCTIDQFSVNSYPFKNLREAVDVLFLHGGSDMVIAKQAIFLYYVFDRHWTRPDSEWRYLVDDFAATFGISCRTLLECLVFCLLDDHSSQALEEACSLLPKISSKETHPKIAQVLLERQKPDVALVVLKCTGCDSLSANIEKDGLLCLSEAVTAIRVRIEYGQVTEAFMFHRSYCSRIKEQRPADMIHHVEVMMVEFCEICIERNIVDKIIDLPWDSEEEKYLHKSLFDSAREAPTEPCGSLLVVFYLQVNFLHACIFFLSSGIQGHEEMIL</sequence>
<protein>
    <recommendedName>
        <fullName evidence="3">ELYS-like domain-containing protein</fullName>
    </recommendedName>
</protein>
<dbReference type="Pfam" id="PF13934">
    <property type="entry name" value="ELYS"/>
    <property type="match status" value="1"/>
</dbReference>
<dbReference type="InterPro" id="IPR044718">
    <property type="entry name" value="HOS1"/>
</dbReference>
<evidence type="ECO:0000259" key="3">
    <source>
        <dbReference type="Pfam" id="PF13934"/>
    </source>
</evidence>
<dbReference type="AlphaFoldDB" id="A0A9R0SVR5"/>
<reference evidence="4 5" key="1">
    <citation type="submission" date="2017-09" db="EMBL/GenBank/DDBJ databases">
        <authorList>
            <consortium name="International Durum Wheat Genome Sequencing Consortium (IDWGSC)"/>
            <person name="Milanesi L."/>
        </authorList>
    </citation>
    <scope>NUCLEOTIDE SEQUENCE [LARGE SCALE GENOMIC DNA]</scope>
    <source>
        <strain evidence="5">cv. Svevo</strain>
    </source>
</reference>
<keyword evidence="2" id="KW-0539">Nucleus</keyword>
<gene>
    <name evidence="4" type="ORF">TRITD_4Bv1G022710</name>
</gene>
<proteinExistence type="predicted"/>
<dbReference type="PANTHER" id="PTHR47358">
    <property type="entry name" value="E3 UBIQUITIN-PROTEIN LIGASE HOS1"/>
    <property type="match status" value="1"/>
</dbReference>
<dbReference type="InterPro" id="IPR025151">
    <property type="entry name" value="ELYS_dom"/>
</dbReference>
<evidence type="ECO:0000256" key="2">
    <source>
        <dbReference type="ARBA" id="ARBA00023242"/>
    </source>
</evidence>